<sequence>MGFINPGKPLKRARYRAKQHKPKKLKIAPPRVIEPLTLSTLPVDILYKIFVLSKPNNTLPLVNKEFYNLLKFDPQHETNSGNWRNLSLVIEMIKTWYLVDLNTRIDFNLIHKKLEYYESRLLQVIQEFAYHQHDPDQSIEVNGNYKMIKRNLDIILHTVHKLQLNSTSKGISDKVLANKFVSKGLIEQFFKSYVFSLYNDESANEYMNLMSEGEIVYERKTRLRFLRYKFKELSLNFQNLINQIHNETTALPTVNSNEDDQSSTPAMQEVESTEELILDENEKLPEYDDEKQQIEPWLLNSSTNLSLPFSIRENTVIYDFEKVRYNRNFPTIIYRNGINTNAKFQLLKLLQRIYLFRFEDMDEILISTLYNFKPEEIHNIKTSSLSLDQIMTFILSAKHGSITQIPVINLLKLYHEYEPKDCSEFGINYNGDLISEDISKALIQLLTDFYNQNEHEDLEIWRFVLESKNYNLAQLLMRFSECPSFELL</sequence>
<dbReference type="GeneID" id="30986153"/>
<proteinExistence type="predicted"/>
<dbReference type="OrthoDB" id="4022350at2759"/>
<organism evidence="1 2">
    <name type="scientific">Suhomyces tanzawaensis NRRL Y-17324</name>
    <dbReference type="NCBI Taxonomy" id="984487"/>
    <lineage>
        <taxon>Eukaryota</taxon>
        <taxon>Fungi</taxon>
        <taxon>Dikarya</taxon>
        <taxon>Ascomycota</taxon>
        <taxon>Saccharomycotina</taxon>
        <taxon>Pichiomycetes</taxon>
        <taxon>Debaryomycetaceae</taxon>
        <taxon>Suhomyces</taxon>
    </lineage>
</organism>
<reference evidence="2" key="1">
    <citation type="submission" date="2016-05" db="EMBL/GenBank/DDBJ databases">
        <title>Comparative genomics of biotechnologically important yeasts.</title>
        <authorList>
            <consortium name="DOE Joint Genome Institute"/>
            <person name="Riley R."/>
            <person name="Haridas S."/>
            <person name="Wolfe K.H."/>
            <person name="Lopes M.R."/>
            <person name="Hittinger C.T."/>
            <person name="Goker M."/>
            <person name="Salamov A."/>
            <person name="Wisecaver J."/>
            <person name="Long T.M."/>
            <person name="Aerts A.L."/>
            <person name="Barry K."/>
            <person name="Choi C."/>
            <person name="Clum A."/>
            <person name="Coughlan A.Y."/>
            <person name="Deshpande S."/>
            <person name="Douglass A.P."/>
            <person name="Hanson S.J."/>
            <person name="Klenk H.-P."/>
            <person name="Labutti K."/>
            <person name="Lapidus A."/>
            <person name="Lindquist E."/>
            <person name="Lipzen A."/>
            <person name="Meier-Kolthoff J.P."/>
            <person name="Ohm R.A."/>
            <person name="Otillar R.P."/>
            <person name="Pangilinan J."/>
            <person name="Peng Y."/>
            <person name="Rokas A."/>
            <person name="Rosa C.A."/>
            <person name="Scheuner C."/>
            <person name="Sibirny A.A."/>
            <person name="Slot J.C."/>
            <person name="Stielow J.B."/>
            <person name="Sun H."/>
            <person name="Kurtzman C.P."/>
            <person name="Blackwell M."/>
            <person name="Grigoriev I.V."/>
            <person name="Jeffries T.W."/>
        </authorList>
    </citation>
    <scope>NUCLEOTIDE SEQUENCE [LARGE SCALE GENOMIC DNA]</scope>
    <source>
        <strain evidence="2">NRRL Y-17324</strain>
    </source>
</reference>
<evidence type="ECO:0000313" key="2">
    <source>
        <dbReference type="Proteomes" id="UP000094285"/>
    </source>
</evidence>
<evidence type="ECO:0000313" key="1">
    <source>
        <dbReference type="EMBL" id="ODV80877.1"/>
    </source>
</evidence>
<name>A0A1E4SN78_9ASCO</name>
<dbReference type="AlphaFoldDB" id="A0A1E4SN78"/>
<protein>
    <submittedName>
        <fullName evidence="1">Uncharacterized protein</fullName>
    </submittedName>
</protein>
<keyword evidence="2" id="KW-1185">Reference proteome</keyword>
<dbReference type="Proteomes" id="UP000094285">
    <property type="component" value="Unassembled WGS sequence"/>
</dbReference>
<gene>
    <name evidence="1" type="ORF">CANTADRAFT_99241</name>
</gene>
<accession>A0A1E4SN78</accession>
<dbReference type="EMBL" id="KV453910">
    <property type="protein sequence ID" value="ODV80877.1"/>
    <property type="molecule type" value="Genomic_DNA"/>
</dbReference>
<dbReference type="RefSeq" id="XP_020065999.1">
    <property type="nucleotide sequence ID" value="XM_020212017.1"/>
</dbReference>